<name>A0A915J0C1_ROMCU</name>
<keyword evidence="1" id="KW-1185">Reference proteome</keyword>
<evidence type="ECO:0000313" key="2">
    <source>
        <dbReference type="WBParaSite" id="nRc.2.0.1.t19830-RA"/>
    </source>
</evidence>
<dbReference type="Proteomes" id="UP000887565">
    <property type="component" value="Unplaced"/>
</dbReference>
<accession>A0A915J0C1</accession>
<dbReference type="WBParaSite" id="nRc.2.0.1.t19830-RA">
    <property type="protein sequence ID" value="nRc.2.0.1.t19830-RA"/>
    <property type="gene ID" value="nRc.2.0.1.g19830"/>
</dbReference>
<proteinExistence type="predicted"/>
<protein>
    <submittedName>
        <fullName evidence="2">Uncharacterized protein</fullName>
    </submittedName>
</protein>
<dbReference type="AlphaFoldDB" id="A0A915J0C1"/>
<evidence type="ECO:0000313" key="1">
    <source>
        <dbReference type="Proteomes" id="UP000887565"/>
    </source>
</evidence>
<sequence length="88" mass="9762">MLINEDLPDFLIKDDLALILINNLMIVKVSVSFNAVSSISKAKILAPKSAIFTAKSRPNPDPAPVISTVTCSTKRDEDLYHFITIRVY</sequence>
<organism evidence="1 2">
    <name type="scientific">Romanomermis culicivorax</name>
    <name type="common">Nematode worm</name>
    <dbReference type="NCBI Taxonomy" id="13658"/>
    <lineage>
        <taxon>Eukaryota</taxon>
        <taxon>Metazoa</taxon>
        <taxon>Ecdysozoa</taxon>
        <taxon>Nematoda</taxon>
        <taxon>Enoplea</taxon>
        <taxon>Dorylaimia</taxon>
        <taxon>Mermithida</taxon>
        <taxon>Mermithoidea</taxon>
        <taxon>Mermithidae</taxon>
        <taxon>Romanomermis</taxon>
    </lineage>
</organism>
<reference evidence="2" key="1">
    <citation type="submission" date="2022-11" db="UniProtKB">
        <authorList>
            <consortium name="WormBaseParasite"/>
        </authorList>
    </citation>
    <scope>IDENTIFICATION</scope>
</reference>